<evidence type="ECO:0000259" key="1">
    <source>
        <dbReference type="PROSITE" id="PS51186"/>
    </source>
</evidence>
<dbReference type="InterPro" id="IPR051531">
    <property type="entry name" value="N-acetyltransferase"/>
</dbReference>
<dbReference type="InterPro" id="IPR000182">
    <property type="entry name" value="GNAT_dom"/>
</dbReference>
<organism evidence="2 3">
    <name type="scientific">Candidatus Avidehalobacter gallistercoris</name>
    <dbReference type="NCBI Taxonomy" id="2840694"/>
    <lineage>
        <taxon>Bacteria</taxon>
        <taxon>Bacillati</taxon>
        <taxon>Bacillota</taxon>
        <taxon>Clostridia</taxon>
        <taxon>Eubacteriales</taxon>
        <taxon>Peptococcaceae</taxon>
        <taxon>Peptococcaceae incertae sedis</taxon>
        <taxon>Candidatus Avidehalobacter</taxon>
    </lineage>
</organism>
<reference evidence="2" key="1">
    <citation type="submission" date="2020-10" db="EMBL/GenBank/DDBJ databases">
        <authorList>
            <person name="Gilroy R."/>
        </authorList>
    </citation>
    <scope>NUCLEOTIDE SEQUENCE</scope>
    <source>
        <strain evidence="2">2830</strain>
    </source>
</reference>
<evidence type="ECO:0000313" key="2">
    <source>
        <dbReference type="EMBL" id="HIU10450.1"/>
    </source>
</evidence>
<dbReference type="AlphaFoldDB" id="A0A9D1HJY7"/>
<dbReference type="Proteomes" id="UP000824124">
    <property type="component" value="Unassembled WGS sequence"/>
</dbReference>
<dbReference type="InterPro" id="IPR016181">
    <property type="entry name" value="Acyl_CoA_acyltransferase"/>
</dbReference>
<proteinExistence type="predicted"/>
<dbReference type="SUPFAM" id="SSF55729">
    <property type="entry name" value="Acyl-CoA N-acyltransferases (Nat)"/>
    <property type="match status" value="1"/>
</dbReference>
<feature type="domain" description="N-acetyltransferase" evidence="1">
    <location>
        <begin position="8"/>
        <end position="170"/>
    </location>
</feature>
<protein>
    <submittedName>
        <fullName evidence="2">GNAT family N-acetyltransferase</fullName>
    </submittedName>
</protein>
<comment type="caution">
    <text evidence="2">The sequence shown here is derived from an EMBL/GenBank/DDBJ whole genome shotgun (WGS) entry which is preliminary data.</text>
</comment>
<sequence length="179" mass="20006">MILQTERLLLRPWAESDAAELYKYAKDPAVGPVAGWPVHTSVANSQAIIREVLSAPETYAVVLRETGLPVGSVGIMRSGQGESPMQADEAEIGYWIGVPYWGRGLIPEAVRELLRRCFEDLGCNTVWCVSYDGNTKSRKVQEKCGFSYHHTERQVPCPLLGEVRTAHFTRLTKAEWLSE</sequence>
<dbReference type="PANTHER" id="PTHR43792">
    <property type="entry name" value="GNAT FAMILY, PUTATIVE (AFU_ORTHOLOGUE AFUA_3G00765)-RELATED-RELATED"/>
    <property type="match status" value="1"/>
</dbReference>
<dbReference type="EMBL" id="DVMH01000022">
    <property type="protein sequence ID" value="HIU10450.1"/>
    <property type="molecule type" value="Genomic_DNA"/>
</dbReference>
<dbReference type="Pfam" id="PF13302">
    <property type="entry name" value="Acetyltransf_3"/>
    <property type="match status" value="1"/>
</dbReference>
<reference evidence="2" key="2">
    <citation type="journal article" date="2021" name="PeerJ">
        <title>Extensive microbial diversity within the chicken gut microbiome revealed by metagenomics and culture.</title>
        <authorList>
            <person name="Gilroy R."/>
            <person name="Ravi A."/>
            <person name="Getino M."/>
            <person name="Pursley I."/>
            <person name="Horton D.L."/>
            <person name="Alikhan N.F."/>
            <person name="Baker D."/>
            <person name="Gharbi K."/>
            <person name="Hall N."/>
            <person name="Watson M."/>
            <person name="Adriaenssens E.M."/>
            <person name="Foster-Nyarko E."/>
            <person name="Jarju S."/>
            <person name="Secka A."/>
            <person name="Antonio M."/>
            <person name="Oren A."/>
            <person name="Chaudhuri R.R."/>
            <person name="La Ragione R."/>
            <person name="Hildebrand F."/>
            <person name="Pallen M.J."/>
        </authorList>
    </citation>
    <scope>NUCLEOTIDE SEQUENCE</scope>
    <source>
        <strain evidence="2">2830</strain>
    </source>
</reference>
<name>A0A9D1HJY7_9FIRM</name>
<accession>A0A9D1HJY7</accession>
<evidence type="ECO:0000313" key="3">
    <source>
        <dbReference type="Proteomes" id="UP000824124"/>
    </source>
</evidence>
<dbReference type="GO" id="GO:0016747">
    <property type="term" value="F:acyltransferase activity, transferring groups other than amino-acyl groups"/>
    <property type="evidence" value="ECO:0007669"/>
    <property type="project" value="InterPro"/>
</dbReference>
<dbReference type="Gene3D" id="3.40.630.30">
    <property type="match status" value="1"/>
</dbReference>
<gene>
    <name evidence="2" type="ORF">IAB00_04280</name>
</gene>
<dbReference type="PROSITE" id="PS51186">
    <property type="entry name" value="GNAT"/>
    <property type="match status" value="1"/>
</dbReference>